<dbReference type="EC" id="5.6.2.3" evidence="1"/>
<feature type="domain" description="DNA helicase Pif1-like DEAD-box helicase" evidence="2">
    <location>
        <begin position="6"/>
        <end position="76"/>
    </location>
</feature>
<dbReference type="EMBL" id="WSZM01000014">
    <property type="protein sequence ID" value="KAF4046771.1"/>
    <property type="molecule type" value="Genomic_DNA"/>
</dbReference>
<dbReference type="AlphaFoldDB" id="A0A833SW07"/>
<dbReference type="EMBL" id="JAACNO010002837">
    <property type="protein sequence ID" value="KAF4130443.1"/>
    <property type="molecule type" value="Genomic_DNA"/>
</dbReference>
<protein>
    <recommendedName>
        <fullName evidence="1">ATP-dependent DNA helicase</fullName>
        <ecNumber evidence="1">5.6.2.3</ecNumber>
    </recommendedName>
</protein>
<keyword evidence="1" id="KW-0233">DNA recombination</keyword>
<name>A0A833SW07_PHYIN</name>
<evidence type="ECO:0000259" key="2">
    <source>
        <dbReference type="Pfam" id="PF05970"/>
    </source>
</evidence>
<keyword evidence="1" id="KW-0234">DNA repair</keyword>
<dbReference type="GO" id="GO:0006310">
    <property type="term" value="P:DNA recombination"/>
    <property type="evidence" value="ECO:0007669"/>
    <property type="project" value="UniProtKB-KW"/>
</dbReference>
<dbReference type="GO" id="GO:0000723">
    <property type="term" value="P:telomere maintenance"/>
    <property type="evidence" value="ECO:0007669"/>
    <property type="project" value="InterPro"/>
</dbReference>
<sequence length="128" mass="14497">MLRSEDFRQTLPVIPRAVPAEAIAASFKKLALWRHYELLRPTTNMIAQTAQNDQTAEEVQAFADYLLRIGDGRHDTSPGLDKNIVKIPQDMLLSRASHSDDEDEEINEQVGRLSTLSRLIDTVYADFN</sequence>
<dbReference type="GO" id="GO:0016787">
    <property type="term" value="F:hydrolase activity"/>
    <property type="evidence" value="ECO:0007669"/>
    <property type="project" value="UniProtKB-KW"/>
</dbReference>
<keyword evidence="1" id="KW-0547">Nucleotide-binding</keyword>
<dbReference type="GO" id="GO:0043139">
    <property type="term" value="F:5'-3' DNA helicase activity"/>
    <property type="evidence" value="ECO:0007669"/>
    <property type="project" value="UniProtKB-EC"/>
</dbReference>
<comment type="similarity">
    <text evidence="1">Belongs to the helicase family.</text>
</comment>
<evidence type="ECO:0000313" key="3">
    <source>
        <dbReference type="EMBL" id="KAF4046771.1"/>
    </source>
</evidence>
<comment type="catalytic activity">
    <reaction evidence="1">
        <text>ATP + H2O = ADP + phosphate + H(+)</text>
        <dbReference type="Rhea" id="RHEA:13065"/>
        <dbReference type="ChEBI" id="CHEBI:15377"/>
        <dbReference type="ChEBI" id="CHEBI:15378"/>
        <dbReference type="ChEBI" id="CHEBI:30616"/>
        <dbReference type="ChEBI" id="CHEBI:43474"/>
        <dbReference type="ChEBI" id="CHEBI:456216"/>
        <dbReference type="EC" id="5.6.2.3"/>
    </reaction>
</comment>
<dbReference type="GO" id="GO:0006281">
    <property type="term" value="P:DNA repair"/>
    <property type="evidence" value="ECO:0007669"/>
    <property type="project" value="UniProtKB-KW"/>
</dbReference>
<dbReference type="InterPro" id="IPR010285">
    <property type="entry name" value="DNA_helicase_pif1-like_DEAD"/>
</dbReference>
<dbReference type="Proteomes" id="UP000704712">
    <property type="component" value="Unassembled WGS sequence"/>
</dbReference>
<organism evidence="3 5">
    <name type="scientific">Phytophthora infestans</name>
    <name type="common">Potato late blight agent</name>
    <name type="synonym">Botrytis infestans</name>
    <dbReference type="NCBI Taxonomy" id="4787"/>
    <lineage>
        <taxon>Eukaryota</taxon>
        <taxon>Sar</taxon>
        <taxon>Stramenopiles</taxon>
        <taxon>Oomycota</taxon>
        <taxon>Peronosporomycetes</taxon>
        <taxon>Peronosporales</taxon>
        <taxon>Peronosporaceae</taxon>
        <taxon>Phytophthora</taxon>
    </lineage>
</organism>
<evidence type="ECO:0000313" key="5">
    <source>
        <dbReference type="Proteomes" id="UP000602510"/>
    </source>
</evidence>
<comment type="caution">
    <text evidence="3">The sequence shown here is derived from an EMBL/GenBank/DDBJ whole genome shotgun (WGS) entry which is preliminary data.</text>
</comment>
<reference evidence="3" key="1">
    <citation type="submission" date="2020-04" db="EMBL/GenBank/DDBJ databases">
        <title>Hybrid Assembly of Korean Phytophthora infestans isolates.</title>
        <authorList>
            <person name="Prokchorchik M."/>
            <person name="Lee Y."/>
            <person name="Seo J."/>
            <person name="Cho J.-H."/>
            <person name="Park Y.-E."/>
            <person name="Jang D.-C."/>
            <person name="Im J.-S."/>
            <person name="Choi J.-G."/>
            <person name="Park H.-J."/>
            <person name="Lee G.-B."/>
            <person name="Lee Y.-G."/>
            <person name="Hong S.-Y."/>
            <person name="Cho K."/>
            <person name="Sohn K.H."/>
        </authorList>
    </citation>
    <scope>NUCLEOTIDE SEQUENCE</scope>
    <source>
        <strain evidence="3">KR_1_A1</strain>
        <strain evidence="4">KR_2_A2</strain>
    </source>
</reference>
<keyword evidence="5" id="KW-1185">Reference proteome</keyword>
<evidence type="ECO:0000313" key="4">
    <source>
        <dbReference type="EMBL" id="KAF4130443.1"/>
    </source>
</evidence>
<keyword evidence="1" id="KW-0378">Hydrolase</keyword>
<dbReference type="GO" id="GO:0005524">
    <property type="term" value="F:ATP binding"/>
    <property type="evidence" value="ECO:0007669"/>
    <property type="project" value="UniProtKB-KW"/>
</dbReference>
<gene>
    <name evidence="3" type="ORF">GN244_ATG00771</name>
    <name evidence="4" type="ORF">GN958_ATG20337</name>
</gene>
<dbReference type="Pfam" id="PF05970">
    <property type="entry name" value="PIF1"/>
    <property type="match status" value="1"/>
</dbReference>
<accession>A0A833SW07</accession>
<keyword evidence="1 3" id="KW-0347">Helicase</keyword>
<proteinExistence type="inferred from homology"/>
<keyword evidence="1" id="KW-0227">DNA damage</keyword>
<evidence type="ECO:0000256" key="1">
    <source>
        <dbReference type="RuleBase" id="RU363044"/>
    </source>
</evidence>
<keyword evidence="1" id="KW-0067">ATP-binding</keyword>
<dbReference type="Proteomes" id="UP000602510">
    <property type="component" value="Unassembled WGS sequence"/>
</dbReference>
<comment type="cofactor">
    <cofactor evidence="1">
        <name>Mg(2+)</name>
        <dbReference type="ChEBI" id="CHEBI:18420"/>
    </cofactor>
</comment>